<dbReference type="Proteomes" id="UP000006222">
    <property type="component" value="Unassembled WGS sequence"/>
</dbReference>
<dbReference type="AlphaFoldDB" id="F2AM96"/>
<dbReference type="EMBL" id="AFAR01000048">
    <property type="protein sequence ID" value="EGF29217.1"/>
    <property type="molecule type" value="Genomic_DNA"/>
</dbReference>
<comment type="caution">
    <text evidence="1">The sequence shown here is derived from an EMBL/GenBank/DDBJ whole genome shotgun (WGS) entry which is preliminary data.</text>
</comment>
<protein>
    <submittedName>
        <fullName evidence="1">Uncharacterized protein</fullName>
    </submittedName>
</protein>
<organism evidence="1 2">
    <name type="scientific">Rhodopirellula baltica WH47</name>
    <dbReference type="NCBI Taxonomy" id="991778"/>
    <lineage>
        <taxon>Bacteria</taxon>
        <taxon>Pseudomonadati</taxon>
        <taxon>Planctomycetota</taxon>
        <taxon>Planctomycetia</taxon>
        <taxon>Pirellulales</taxon>
        <taxon>Pirellulaceae</taxon>
        <taxon>Rhodopirellula</taxon>
    </lineage>
</organism>
<gene>
    <name evidence="1" type="ORF">RBWH47_00268</name>
</gene>
<evidence type="ECO:0000313" key="2">
    <source>
        <dbReference type="Proteomes" id="UP000006222"/>
    </source>
</evidence>
<name>F2AM96_RHOBT</name>
<sequence>MVPVFQILDHWEQGTSVRFRDGPAAVSDAKLLTWQLPSKHFSCAIVVDRNYP</sequence>
<accession>F2AM96</accession>
<reference evidence="1 2" key="1">
    <citation type="journal article" date="2013" name="Mar. Genomics">
        <title>Expression of sulfatases in Rhodopirellula baltica and the diversity of sulfatases in the genus Rhodopirellula.</title>
        <authorList>
            <person name="Wegner C.E."/>
            <person name="Richter-Heitmann T."/>
            <person name="Klindworth A."/>
            <person name="Klockow C."/>
            <person name="Richter M."/>
            <person name="Achstetter T."/>
            <person name="Glockner F.O."/>
            <person name="Harder J."/>
        </authorList>
    </citation>
    <scope>NUCLEOTIDE SEQUENCE [LARGE SCALE GENOMIC DNA]</scope>
    <source>
        <strain evidence="1 2">WH47</strain>
    </source>
</reference>
<dbReference type="PATRIC" id="fig|991778.3.peg.833"/>
<evidence type="ECO:0000313" key="1">
    <source>
        <dbReference type="EMBL" id="EGF29217.1"/>
    </source>
</evidence>
<proteinExistence type="predicted"/>